<protein>
    <recommendedName>
        <fullName evidence="1">Transposase zinc-ribbon domain-containing protein</fullName>
    </recommendedName>
</protein>
<evidence type="ECO:0000313" key="2">
    <source>
        <dbReference type="EMBL" id="GAI10752.1"/>
    </source>
</evidence>
<feature type="non-terminal residue" evidence="2">
    <location>
        <position position="151"/>
    </location>
</feature>
<dbReference type="Pfam" id="PF12760">
    <property type="entry name" value="Zn_ribbon_IS1595"/>
    <property type="match status" value="1"/>
</dbReference>
<organism evidence="2">
    <name type="scientific">marine sediment metagenome</name>
    <dbReference type="NCBI Taxonomy" id="412755"/>
    <lineage>
        <taxon>unclassified sequences</taxon>
        <taxon>metagenomes</taxon>
        <taxon>ecological metagenomes</taxon>
    </lineage>
</organism>
<comment type="caution">
    <text evidence="2">The sequence shown here is derived from an EMBL/GenBank/DDBJ whole genome shotgun (WGS) entry which is preliminary data.</text>
</comment>
<reference evidence="2" key="1">
    <citation type="journal article" date="2014" name="Front. Microbiol.">
        <title>High frequency of phylogenetically diverse reductive dehalogenase-homologous genes in deep subseafloor sedimentary metagenomes.</title>
        <authorList>
            <person name="Kawai M."/>
            <person name="Futagami T."/>
            <person name="Toyoda A."/>
            <person name="Takaki Y."/>
            <person name="Nishi S."/>
            <person name="Hori S."/>
            <person name="Arai W."/>
            <person name="Tsubouchi T."/>
            <person name="Morono Y."/>
            <person name="Uchiyama I."/>
            <person name="Ito T."/>
            <person name="Fujiyama A."/>
            <person name="Inagaki F."/>
            <person name="Takami H."/>
        </authorList>
    </citation>
    <scope>NUCLEOTIDE SEQUENCE</scope>
    <source>
        <strain evidence="2">Expedition CK06-06</strain>
    </source>
</reference>
<accession>X1KUJ0</accession>
<proteinExistence type="predicted"/>
<dbReference type="EMBL" id="BARV01007642">
    <property type="protein sequence ID" value="GAI10752.1"/>
    <property type="molecule type" value="Genomic_DNA"/>
</dbReference>
<dbReference type="AlphaFoldDB" id="X1KUJ0"/>
<sequence length="151" mass="17587">MRKYTIAQFNKDFPDDNACLEYLRNRFYPKKIHCPICDKDTKFHRVTTRKVYECDYCGYQISPTADTIFEHSPTSLKHWFYAIYLMTATRCGISAKQIQRETGVTYKTAWRMFHQIRSLLTDNIVPSTGEFELDETYIGGKSHGTCGRGAD</sequence>
<evidence type="ECO:0000259" key="1">
    <source>
        <dbReference type="Pfam" id="PF12760"/>
    </source>
</evidence>
<name>X1KUJ0_9ZZZZ</name>
<dbReference type="InterPro" id="IPR024442">
    <property type="entry name" value="Transposase_Zn_ribbon"/>
</dbReference>
<feature type="domain" description="Transposase zinc-ribbon" evidence="1">
    <location>
        <begin position="14"/>
        <end position="60"/>
    </location>
</feature>
<gene>
    <name evidence="2" type="ORF">S06H3_15524</name>
</gene>